<evidence type="ECO:0000256" key="1">
    <source>
        <dbReference type="ARBA" id="ARBA00004239"/>
    </source>
</evidence>
<dbReference type="GO" id="GO:0006508">
    <property type="term" value="P:proteolysis"/>
    <property type="evidence" value="ECO:0007669"/>
    <property type="project" value="UniProtKB-KW"/>
</dbReference>
<organism evidence="11 12">
    <name type="scientific">Phellinidium pouzarii</name>
    <dbReference type="NCBI Taxonomy" id="167371"/>
    <lineage>
        <taxon>Eukaryota</taxon>
        <taxon>Fungi</taxon>
        <taxon>Dikarya</taxon>
        <taxon>Basidiomycota</taxon>
        <taxon>Agaricomycotina</taxon>
        <taxon>Agaricomycetes</taxon>
        <taxon>Hymenochaetales</taxon>
        <taxon>Hymenochaetaceae</taxon>
        <taxon>Phellinidium</taxon>
    </lineage>
</organism>
<dbReference type="InterPro" id="IPR030400">
    <property type="entry name" value="Sedolisin_dom"/>
</dbReference>
<feature type="chain" id="PRO_5020972478" description="Peptidase S53 domain-containing protein" evidence="9">
    <location>
        <begin position="18"/>
        <end position="535"/>
    </location>
</feature>
<feature type="binding site" evidence="8">
    <location>
        <position position="507"/>
    </location>
    <ligand>
        <name>Ca(2+)</name>
        <dbReference type="ChEBI" id="CHEBI:29108"/>
    </ligand>
</feature>
<evidence type="ECO:0000256" key="4">
    <source>
        <dbReference type="ARBA" id="ARBA00022801"/>
    </source>
</evidence>
<comment type="caution">
    <text evidence="8">Lacks conserved residue(s) required for the propagation of feature annotation.</text>
</comment>
<keyword evidence="4" id="KW-0378">Hydrolase</keyword>
<evidence type="ECO:0000256" key="6">
    <source>
        <dbReference type="ARBA" id="ARBA00022837"/>
    </source>
</evidence>
<evidence type="ECO:0000313" key="11">
    <source>
        <dbReference type="EMBL" id="THH10355.1"/>
    </source>
</evidence>
<feature type="binding site" evidence="8">
    <location>
        <position position="487"/>
    </location>
    <ligand>
        <name>Ca(2+)</name>
        <dbReference type="ChEBI" id="CHEBI:29108"/>
    </ligand>
</feature>
<dbReference type="EMBL" id="SGPK01000038">
    <property type="protein sequence ID" value="THH10355.1"/>
    <property type="molecule type" value="Genomic_DNA"/>
</dbReference>
<dbReference type="PROSITE" id="PS51695">
    <property type="entry name" value="SEDOLISIN"/>
    <property type="match status" value="1"/>
</dbReference>
<reference evidence="11 12" key="1">
    <citation type="submission" date="2019-02" db="EMBL/GenBank/DDBJ databases">
        <title>Genome sequencing of the rare red list fungi Phellinidium pouzarii.</title>
        <authorList>
            <person name="Buettner E."/>
            <person name="Kellner H."/>
        </authorList>
    </citation>
    <scope>NUCLEOTIDE SEQUENCE [LARGE SCALE GENOMIC DNA]</scope>
    <source>
        <strain evidence="11 12">DSM 108285</strain>
    </source>
</reference>
<dbReference type="Proteomes" id="UP000308199">
    <property type="component" value="Unassembled WGS sequence"/>
</dbReference>
<comment type="cofactor">
    <cofactor evidence="8">
        <name>Ca(2+)</name>
        <dbReference type="ChEBI" id="CHEBI:29108"/>
    </cofactor>
    <text evidence="8">Binds 1 Ca(2+) ion per subunit.</text>
</comment>
<feature type="binding site" evidence="8">
    <location>
        <position position="486"/>
    </location>
    <ligand>
        <name>Ca(2+)</name>
        <dbReference type="ChEBI" id="CHEBI:29108"/>
    </ligand>
</feature>
<evidence type="ECO:0000256" key="5">
    <source>
        <dbReference type="ARBA" id="ARBA00022825"/>
    </source>
</evidence>
<dbReference type="OrthoDB" id="409122at2759"/>
<proteinExistence type="predicted"/>
<dbReference type="SUPFAM" id="SSF52743">
    <property type="entry name" value="Subtilisin-like"/>
    <property type="match status" value="1"/>
</dbReference>
<dbReference type="CDD" id="cd04056">
    <property type="entry name" value="Peptidases_S53"/>
    <property type="match status" value="1"/>
</dbReference>
<dbReference type="InterPro" id="IPR023828">
    <property type="entry name" value="Peptidase_S8_Ser-AS"/>
</dbReference>
<dbReference type="InterPro" id="IPR036852">
    <property type="entry name" value="Peptidase_S8/S53_dom_sf"/>
</dbReference>
<evidence type="ECO:0000256" key="9">
    <source>
        <dbReference type="SAM" id="SignalP"/>
    </source>
</evidence>
<evidence type="ECO:0000256" key="8">
    <source>
        <dbReference type="PROSITE-ProRule" id="PRU01032"/>
    </source>
</evidence>
<evidence type="ECO:0000259" key="10">
    <source>
        <dbReference type="PROSITE" id="PS51695"/>
    </source>
</evidence>
<feature type="signal peptide" evidence="9">
    <location>
        <begin position="1"/>
        <end position="17"/>
    </location>
</feature>
<keyword evidence="5" id="KW-0720">Serine protease</keyword>
<comment type="caution">
    <text evidence="11">The sequence shown here is derived from an EMBL/GenBank/DDBJ whole genome shotgun (WGS) entry which is preliminary data.</text>
</comment>
<dbReference type="SUPFAM" id="SSF54897">
    <property type="entry name" value="Protease propeptides/inhibitors"/>
    <property type="match status" value="1"/>
</dbReference>
<dbReference type="SMART" id="SM00944">
    <property type="entry name" value="Pro-kuma_activ"/>
    <property type="match status" value="1"/>
</dbReference>
<dbReference type="GO" id="GO:0008240">
    <property type="term" value="F:tripeptidyl-peptidase activity"/>
    <property type="evidence" value="ECO:0007669"/>
    <property type="project" value="TreeGrafter"/>
</dbReference>
<dbReference type="AlphaFoldDB" id="A0A4S4LFD1"/>
<sequence>MTPLHIWVLLSLPIVFANPLLRRWDDFEVKHAWVDVPSGWVIHSDPSPDHTLDLRIGLKQDKFEELVDHLYQVSDPSHERYGAHLSKEEVEALVAPHPDSIADVDAWFEHHGIEPASVQRSPAGDWLSVSVSVAQAERMLGTKYHVFYNPESETYLVRTTAYALPRTLHTHVSLVAPTTYFGGMRYMRTMNFLQPDVKAIDGTEAAAQLKAVETKVKGLVTVPASCEYTITPACLKALYNTTGYTPQATDVNMMGVSGYLGQFANDADLQTFFRLLLPNAVGTTFTHVEVNGGGNDQTQPGIEANLDIQYTEGMTFPTPNIYFSVMFSSGDFGVGGGDCLTNDGTNTVRFQPIFPASCPYVTSVGATTNINPEVVASFSSGGFSNYFAQPSYQTRAVSTFLTGLDAEFVGLFNASGRGFPDVSAQGQNFQVVLGGETVSVGGTSASSPTFAGVVSLLNDFRIASGQSTLGFLNPFLYSSGVSGLNDITSGSNPGCGEKGFTAVTGWDPITGLGTPDFGKLQTIIADAGTAKARSV</sequence>
<feature type="binding site" evidence="8">
    <location>
        <position position="505"/>
    </location>
    <ligand>
        <name>Ca(2+)</name>
        <dbReference type="ChEBI" id="CHEBI:29108"/>
    </ligand>
</feature>
<dbReference type="PANTHER" id="PTHR14218:SF15">
    <property type="entry name" value="TRIPEPTIDYL-PEPTIDASE 1"/>
    <property type="match status" value="1"/>
</dbReference>
<dbReference type="CDD" id="cd11377">
    <property type="entry name" value="Pro-peptidase_S53"/>
    <property type="match status" value="1"/>
</dbReference>
<dbReference type="Gene3D" id="3.40.50.200">
    <property type="entry name" value="Peptidase S8/S53 domain"/>
    <property type="match status" value="2"/>
</dbReference>
<dbReference type="InterPro" id="IPR050819">
    <property type="entry name" value="Tripeptidyl-peptidase_I"/>
</dbReference>
<dbReference type="GO" id="GO:0046872">
    <property type="term" value="F:metal ion binding"/>
    <property type="evidence" value="ECO:0007669"/>
    <property type="project" value="UniProtKB-UniRule"/>
</dbReference>
<dbReference type="PROSITE" id="PS00138">
    <property type="entry name" value="SUBTILASE_SER"/>
    <property type="match status" value="1"/>
</dbReference>
<keyword evidence="2" id="KW-0645">Protease</keyword>
<evidence type="ECO:0000313" key="12">
    <source>
        <dbReference type="Proteomes" id="UP000308199"/>
    </source>
</evidence>
<dbReference type="InterPro" id="IPR015366">
    <property type="entry name" value="S53_propep"/>
</dbReference>
<dbReference type="Pfam" id="PF09286">
    <property type="entry name" value="Pro-kuma_activ"/>
    <property type="match status" value="1"/>
</dbReference>
<keyword evidence="3 8" id="KW-0479">Metal-binding</keyword>
<keyword evidence="9" id="KW-0732">Signal</keyword>
<evidence type="ECO:0000256" key="7">
    <source>
        <dbReference type="ARBA" id="ARBA00023145"/>
    </source>
</evidence>
<feature type="domain" description="Peptidase S53" evidence="10">
    <location>
        <begin position="134"/>
        <end position="527"/>
    </location>
</feature>
<keyword evidence="12" id="KW-1185">Reference proteome</keyword>
<protein>
    <recommendedName>
        <fullName evidence="10">Peptidase S53 domain-containing protein</fullName>
    </recommendedName>
</protein>
<evidence type="ECO:0000256" key="2">
    <source>
        <dbReference type="ARBA" id="ARBA00022670"/>
    </source>
</evidence>
<gene>
    <name evidence="11" type="ORF">EW145_g1384</name>
</gene>
<accession>A0A4S4LFD1</accession>
<dbReference type="GO" id="GO:0005576">
    <property type="term" value="C:extracellular region"/>
    <property type="evidence" value="ECO:0007669"/>
    <property type="project" value="UniProtKB-SubCell"/>
</dbReference>
<name>A0A4S4LFD1_9AGAM</name>
<keyword evidence="6 8" id="KW-0106">Calcium</keyword>
<keyword evidence="7" id="KW-0865">Zymogen</keyword>
<dbReference type="PANTHER" id="PTHR14218">
    <property type="entry name" value="PROTEASE S8 TRIPEPTIDYL PEPTIDASE I CLN2"/>
    <property type="match status" value="1"/>
</dbReference>
<dbReference type="GO" id="GO:0004252">
    <property type="term" value="F:serine-type endopeptidase activity"/>
    <property type="evidence" value="ECO:0007669"/>
    <property type="project" value="InterPro"/>
</dbReference>
<comment type="subcellular location">
    <subcellularLocation>
        <location evidence="1">Secreted</location>
        <location evidence="1">Extracellular space</location>
    </subcellularLocation>
</comment>
<evidence type="ECO:0000256" key="3">
    <source>
        <dbReference type="ARBA" id="ARBA00022723"/>
    </source>
</evidence>